<dbReference type="SUPFAM" id="SSF54695">
    <property type="entry name" value="POZ domain"/>
    <property type="match status" value="1"/>
</dbReference>
<dbReference type="Pfam" id="PF00651">
    <property type="entry name" value="BTB"/>
    <property type="match status" value="1"/>
</dbReference>
<dbReference type="EMBL" id="BPQB01000006">
    <property type="protein sequence ID" value="GJE87388.1"/>
    <property type="molecule type" value="Genomic_DNA"/>
</dbReference>
<dbReference type="CDD" id="cd18186">
    <property type="entry name" value="BTB_POZ_ZBTB_KLHL-like"/>
    <property type="match status" value="1"/>
</dbReference>
<accession>A0A9P3LAW4</accession>
<dbReference type="InterPro" id="IPR011333">
    <property type="entry name" value="SKP1/BTB/POZ_sf"/>
</dbReference>
<gene>
    <name evidence="2" type="ORF">PsYK624_034710</name>
</gene>
<dbReference type="PROSITE" id="PS50097">
    <property type="entry name" value="BTB"/>
    <property type="match status" value="1"/>
</dbReference>
<dbReference type="Proteomes" id="UP000703269">
    <property type="component" value="Unassembled WGS sequence"/>
</dbReference>
<evidence type="ECO:0000259" key="1">
    <source>
        <dbReference type="PROSITE" id="PS50097"/>
    </source>
</evidence>
<feature type="domain" description="BTB" evidence="1">
    <location>
        <begin position="20"/>
        <end position="87"/>
    </location>
</feature>
<proteinExistence type="predicted"/>
<evidence type="ECO:0000313" key="2">
    <source>
        <dbReference type="EMBL" id="GJE87388.1"/>
    </source>
</evidence>
<protein>
    <submittedName>
        <fullName evidence="2">BTB/POZ domain-containing protein</fullName>
    </submittedName>
</protein>
<dbReference type="OrthoDB" id="71307at2759"/>
<reference evidence="2 3" key="1">
    <citation type="submission" date="2021-08" db="EMBL/GenBank/DDBJ databases">
        <title>Draft Genome Sequence of Phanerochaete sordida strain YK-624.</title>
        <authorList>
            <person name="Mori T."/>
            <person name="Dohra H."/>
            <person name="Suzuki T."/>
            <person name="Kawagishi H."/>
            <person name="Hirai H."/>
        </authorList>
    </citation>
    <scope>NUCLEOTIDE SEQUENCE [LARGE SCALE GENOMIC DNA]</scope>
    <source>
        <strain evidence="2 3">YK-624</strain>
    </source>
</reference>
<name>A0A9P3LAW4_9APHY</name>
<organism evidence="2 3">
    <name type="scientific">Phanerochaete sordida</name>
    <dbReference type="NCBI Taxonomy" id="48140"/>
    <lineage>
        <taxon>Eukaryota</taxon>
        <taxon>Fungi</taxon>
        <taxon>Dikarya</taxon>
        <taxon>Basidiomycota</taxon>
        <taxon>Agaricomycotina</taxon>
        <taxon>Agaricomycetes</taxon>
        <taxon>Polyporales</taxon>
        <taxon>Phanerochaetaceae</taxon>
        <taxon>Phanerochaete</taxon>
    </lineage>
</organism>
<comment type="caution">
    <text evidence="2">The sequence shown here is derived from an EMBL/GenBank/DDBJ whole genome shotgun (WGS) entry which is preliminary data.</text>
</comment>
<keyword evidence="3" id="KW-1185">Reference proteome</keyword>
<dbReference type="InterPro" id="IPR000210">
    <property type="entry name" value="BTB/POZ_dom"/>
</dbReference>
<evidence type="ECO:0000313" key="3">
    <source>
        <dbReference type="Proteomes" id="UP000703269"/>
    </source>
</evidence>
<sequence>MSAEPHIMPSEPHPFTAPDADLILRSSAPAPVEFRLHKCLLAAASPFFAHMFELPQPRDERADAACIPVVDVSEDARTLEDLLRCVYPVARPALATFEELTAALEAAAKYDMPAATAHLRHELLAPRFVDADPLRAYAIACRFELEDEARAASRATLRVRVLDAPLSDDLRHVSAWAYHRLLALHAQRGAAAQALLVLPDSVRCVMCNGTHYGAFYPPRWWKDYEARARKELAARPTSDVVFGMGFLAESARAGCERCAGSILDAHWFFEKLRKSIDELPDTV</sequence>
<dbReference type="AlphaFoldDB" id="A0A9P3LAW4"/>
<dbReference type="Gene3D" id="3.30.710.10">
    <property type="entry name" value="Potassium Channel Kv1.1, Chain A"/>
    <property type="match status" value="1"/>
</dbReference>